<name>A0A1I2E2C7_9ACTN</name>
<dbReference type="InterPro" id="IPR020845">
    <property type="entry name" value="AMP-binding_CS"/>
</dbReference>
<proteinExistence type="inferred from homology"/>
<dbReference type="SUPFAM" id="SSF56801">
    <property type="entry name" value="Acetyl-CoA synthetase-like"/>
    <property type="match status" value="1"/>
</dbReference>
<protein>
    <submittedName>
        <fullName evidence="5">Long-chain acyl-CoA synthetase</fullName>
    </submittedName>
</protein>
<dbReference type="PANTHER" id="PTHR43767">
    <property type="entry name" value="LONG-CHAIN-FATTY-ACID--COA LIGASE"/>
    <property type="match status" value="1"/>
</dbReference>
<organism evidence="5 6">
    <name type="scientific">Blastococcus tunisiensis</name>
    <dbReference type="NCBI Taxonomy" id="1798228"/>
    <lineage>
        <taxon>Bacteria</taxon>
        <taxon>Bacillati</taxon>
        <taxon>Actinomycetota</taxon>
        <taxon>Actinomycetes</taxon>
        <taxon>Geodermatophilales</taxon>
        <taxon>Geodermatophilaceae</taxon>
        <taxon>Blastococcus</taxon>
    </lineage>
</organism>
<dbReference type="Gene3D" id="3.30.300.30">
    <property type="match status" value="1"/>
</dbReference>
<dbReference type="InterPro" id="IPR025110">
    <property type="entry name" value="AMP-bd_C"/>
</dbReference>
<dbReference type="OrthoDB" id="9803968at2"/>
<keyword evidence="2" id="KW-0436">Ligase</keyword>
<sequence length="505" mass="54226">MSLNLAMMLRESANTHPEKAAVLFDGGSVSYVELDTASDRVAAGLVGRGLRPGDAVALQLPNVPEFVVAYFGILKAGCVAVPVNLLFKAAEVGYVLADSGARLLITWAGVAEEAAKGAADAGVSEVFVLPIPGTPRPGVGHAFGQLLETAVIGPPPLHQSDPGDTAVIVYTAGTTGRPKGAELTHFQLFMNADTPGRLFGIRDEDVVLVVLPLFHVFGLSSILDVCVRFAATMSLVPRFDPAKVLEVIARDRVTVFEGVPTMYIALLNHPDRDRHDTSSLRVGVSGGAPIPAEVIDEVERTFGIVVLEGYGLSETASTTTFNVSAEERRIYSVGKPIYGVEVQVWDADGEVLPPGPEHVGELVVRGVNVMRGYHGNPAATREAMAGGWFHTGDLGYVDRDGFFFVVDRKKDLIIRGGENVYPREVEDVLYTHPAVAEAAVVGIPDDRLGQEVKAVVALRPGRTVTEAELVGYVRERVASYKYPRSVEFREHLPMNATGKILKREL</sequence>
<gene>
    <name evidence="5" type="ORF">SAMN05216574_106212</name>
</gene>
<dbReference type="FunFam" id="3.30.300.30:FF:000008">
    <property type="entry name" value="2,3-dihydroxybenzoate-AMP ligase"/>
    <property type="match status" value="1"/>
</dbReference>
<reference evidence="6" key="1">
    <citation type="submission" date="2016-10" db="EMBL/GenBank/DDBJ databases">
        <authorList>
            <person name="Varghese N."/>
            <person name="Submissions S."/>
        </authorList>
    </citation>
    <scope>NUCLEOTIDE SEQUENCE [LARGE SCALE GENOMIC DNA]</scope>
    <source>
        <strain evidence="6">DSM 46838</strain>
    </source>
</reference>
<dbReference type="EMBL" id="FOND01000006">
    <property type="protein sequence ID" value="SFE86826.1"/>
    <property type="molecule type" value="Genomic_DNA"/>
</dbReference>
<dbReference type="InterPro" id="IPR000873">
    <property type="entry name" value="AMP-dep_synth/lig_dom"/>
</dbReference>
<dbReference type="InterPro" id="IPR045851">
    <property type="entry name" value="AMP-bd_C_sf"/>
</dbReference>
<dbReference type="PROSITE" id="PS00455">
    <property type="entry name" value="AMP_BINDING"/>
    <property type="match status" value="1"/>
</dbReference>
<dbReference type="Gene3D" id="3.40.50.12780">
    <property type="entry name" value="N-terminal domain of ligase-like"/>
    <property type="match status" value="1"/>
</dbReference>
<dbReference type="CDD" id="cd05936">
    <property type="entry name" value="FC-FACS_FadD_like"/>
    <property type="match status" value="1"/>
</dbReference>
<evidence type="ECO:0000259" key="3">
    <source>
        <dbReference type="Pfam" id="PF00501"/>
    </source>
</evidence>
<accession>A0A1I2E2C7</accession>
<evidence type="ECO:0000256" key="1">
    <source>
        <dbReference type="ARBA" id="ARBA00006432"/>
    </source>
</evidence>
<keyword evidence="6" id="KW-1185">Reference proteome</keyword>
<evidence type="ECO:0000259" key="4">
    <source>
        <dbReference type="Pfam" id="PF13193"/>
    </source>
</evidence>
<comment type="similarity">
    <text evidence="1">Belongs to the ATP-dependent AMP-binding enzyme family.</text>
</comment>
<dbReference type="Proteomes" id="UP000198589">
    <property type="component" value="Unassembled WGS sequence"/>
</dbReference>
<dbReference type="GO" id="GO:0016877">
    <property type="term" value="F:ligase activity, forming carbon-sulfur bonds"/>
    <property type="evidence" value="ECO:0007669"/>
    <property type="project" value="UniProtKB-ARBA"/>
</dbReference>
<evidence type="ECO:0000256" key="2">
    <source>
        <dbReference type="ARBA" id="ARBA00022598"/>
    </source>
</evidence>
<dbReference type="InterPro" id="IPR042099">
    <property type="entry name" value="ANL_N_sf"/>
</dbReference>
<evidence type="ECO:0000313" key="5">
    <source>
        <dbReference type="EMBL" id="SFE86826.1"/>
    </source>
</evidence>
<feature type="domain" description="AMP-dependent synthetase/ligase" evidence="3">
    <location>
        <begin position="9"/>
        <end position="374"/>
    </location>
</feature>
<dbReference type="RefSeq" id="WP_092196991.1">
    <property type="nucleotide sequence ID" value="NZ_FOND01000006.1"/>
</dbReference>
<dbReference type="NCBIfam" id="NF004837">
    <property type="entry name" value="PRK06187.1"/>
    <property type="match status" value="1"/>
</dbReference>
<evidence type="ECO:0000313" key="6">
    <source>
        <dbReference type="Proteomes" id="UP000198589"/>
    </source>
</evidence>
<dbReference type="Pfam" id="PF13193">
    <property type="entry name" value="AMP-binding_C"/>
    <property type="match status" value="1"/>
</dbReference>
<dbReference type="PANTHER" id="PTHR43767:SF12">
    <property type="entry name" value="AMP-DEPENDENT SYNTHETASE AND LIGASE"/>
    <property type="match status" value="1"/>
</dbReference>
<dbReference type="InterPro" id="IPR050237">
    <property type="entry name" value="ATP-dep_AMP-bd_enzyme"/>
</dbReference>
<dbReference type="AlphaFoldDB" id="A0A1I2E2C7"/>
<dbReference type="Pfam" id="PF00501">
    <property type="entry name" value="AMP-binding"/>
    <property type="match status" value="1"/>
</dbReference>
<dbReference type="STRING" id="1798228.SAMN05216574_106212"/>
<feature type="domain" description="AMP-binding enzyme C-terminal" evidence="4">
    <location>
        <begin position="424"/>
        <end position="499"/>
    </location>
</feature>